<dbReference type="Proteomes" id="UP001596270">
    <property type="component" value="Unassembled WGS sequence"/>
</dbReference>
<dbReference type="Gene3D" id="1.20.120.1490">
    <property type="match status" value="1"/>
</dbReference>
<gene>
    <name evidence="1" type="ORF">ACFQND_16095</name>
</gene>
<organism evidence="1 2">
    <name type="scientific">Polaromonas aquatica</name>
    <dbReference type="NCBI Taxonomy" id="332657"/>
    <lineage>
        <taxon>Bacteria</taxon>
        <taxon>Pseudomonadati</taxon>
        <taxon>Pseudomonadota</taxon>
        <taxon>Betaproteobacteria</taxon>
        <taxon>Burkholderiales</taxon>
        <taxon>Comamonadaceae</taxon>
        <taxon>Polaromonas</taxon>
    </lineage>
</organism>
<dbReference type="EMBL" id="JBHSRS010000080">
    <property type="protein sequence ID" value="MFC6282749.1"/>
    <property type="molecule type" value="Genomic_DNA"/>
</dbReference>
<reference evidence="2" key="1">
    <citation type="journal article" date="2019" name="Int. J. Syst. Evol. Microbiol.">
        <title>The Global Catalogue of Microorganisms (GCM) 10K type strain sequencing project: providing services to taxonomists for standard genome sequencing and annotation.</title>
        <authorList>
            <consortium name="The Broad Institute Genomics Platform"/>
            <consortium name="The Broad Institute Genome Sequencing Center for Infectious Disease"/>
            <person name="Wu L."/>
            <person name="Ma J."/>
        </authorList>
    </citation>
    <scope>NUCLEOTIDE SEQUENCE [LARGE SCALE GENOMIC DNA]</scope>
    <source>
        <strain evidence="2">CCUG 39402</strain>
    </source>
</reference>
<sequence length="154" mass="16742">MKRFIKKTLLGLFGGALIIGSLGACSQRGPGGWHSGADGSPEFRARMVEKVGSRLDLDAAQKQKLAVLADKLHAQRMALRGTSDPRDSVKGLFAGSKLDQAGAKKLIEEKTAAIQSGSPEVISAAADFFDNLRPEQQQKVRDFMERGRRWGYRG</sequence>
<dbReference type="Pfam" id="PF07813">
    <property type="entry name" value="LTXXQ"/>
    <property type="match status" value="1"/>
</dbReference>
<name>A0ABW1U0K3_9BURK</name>
<evidence type="ECO:0000313" key="1">
    <source>
        <dbReference type="EMBL" id="MFC6282749.1"/>
    </source>
</evidence>
<dbReference type="RefSeq" id="WP_371439290.1">
    <property type="nucleotide sequence ID" value="NZ_JBHSRS010000080.1"/>
</dbReference>
<evidence type="ECO:0000313" key="2">
    <source>
        <dbReference type="Proteomes" id="UP001596270"/>
    </source>
</evidence>
<protein>
    <submittedName>
        <fullName evidence="1">Spy/CpxP family protein refolding chaperone</fullName>
    </submittedName>
</protein>
<accession>A0ABW1U0K3</accession>
<dbReference type="InterPro" id="IPR012899">
    <property type="entry name" value="LTXXQ"/>
</dbReference>
<keyword evidence="2" id="KW-1185">Reference proteome</keyword>
<proteinExistence type="predicted"/>
<comment type="caution">
    <text evidence="1">The sequence shown here is derived from an EMBL/GenBank/DDBJ whole genome shotgun (WGS) entry which is preliminary data.</text>
</comment>
<dbReference type="PROSITE" id="PS51257">
    <property type="entry name" value="PROKAR_LIPOPROTEIN"/>
    <property type="match status" value="1"/>
</dbReference>